<gene>
    <name evidence="2" type="ORF">B0T11DRAFT_116959</name>
</gene>
<evidence type="ECO:0000313" key="3">
    <source>
        <dbReference type="Proteomes" id="UP000813385"/>
    </source>
</evidence>
<accession>A0A8K0TAE3</accession>
<evidence type="ECO:0000259" key="1">
    <source>
        <dbReference type="Pfam" id="PF24539"/>
    </source>
</evidence>
<dbReference type="InterPro" id="IPR056021">
    <property type="entry name" value="DUF7600"/>
</dbReference>
<comment type="caution">
    <text evidence="2">The sequence shown here is derived from an EMBL/GenBank/DDBJ whole genome shotgun (WGS) entry which is preliminary data.</text>
</comment>
<dbReference type="Pfam" id="PF24539">
    <property type="entry name" value="DUF7600"/>
    <property type="match status" value="1"/>
</dbReference>
<protein>
    <recommendedName>
        <fullName evidence="1">DUF7600 domain-containing protein</fullName>
    </recommendedName>
</protein>
<dbReference type="AlphaFoldDB" id="A0A8K0TAE3"/>
<proteinExistence type="predicted"/>
<keyword evidence="3" id="KW-1185">Reference proteome</keyword>
<reference evidence="2" key="1">
    <citation type="journal article" date="2021" name="Nat. Commun.">
        <title>Genetic determinants of endophytism in the Arabidopsis root mycobiome.</title>
        <authorList>
            <person name="Mesny F."/>
            <person name="Miyauchi S."/>
            <person name="Thiergart T."/>
            <person name="Pickel B."/>
            <person name="Atanasova L."/>
            <person name="Karlsson M."/>
            <person name="Huettel B."/>
            <person name="Barry K.W."/>
            <person name="Haridas S."/>
            <person name="Chen C."/>
            <person name="Bauer D."/>
            <person name="Andreopoulos W."/>
            <person name="Pangilinan J."/>
            <person name="LaButti K."/>
            <person name="Riley R."/>
            <person name="Lipzen A."/>
            <person name="Clum A."/>
            <person name="Drula E."/>
            <person name="Henrissat B."/>
            <person name="Kohler A."/>
            <person name="Grigoriev I.V."/>
            <person name="Martin F.M."/>
            <person name="Hacquard S."/>
        </authorList>
    </citation>
    <scope>NUCLEOTIDE SEQUENCE</scope>
    <source>
        <strain evidence="2">MPI-CAGE-AT-0016</strain>
    </source>
</reference>
<feature type="domain" description="DUF7600" evidence="1">
    <location>
        <begin position="128"/>
        <end position="222"/>
    </location>
</feature>
<dbReference type="Proteomes" id="UP000813385">
    <property type="component" value="Unassembled WGS sequence"/>
</dbReference>
<organism evidence="2 3">
    <name type="scientific">Plectosphaerella cucumerina</name>
    <dbReference type="NCBI Taxonomy" id="40658"/>
    <lineage>
        <taxon>Eukaryota</taxon>
        <taxon>Fungi</taxon>
        <taxon>Dikarya</taxon>
        <taxon>Ascomycota</taxon>
        <taxon>Pezizomycotina</taxon>
        <taxon>Sordariomycetes</taxon>
        <taxon>Hypocreomycetidae</taxon>
        <taxon>Glomerellales</taxon>
        <taxon>Plectosphaerellaceae</taxon>
        <taxon>Plectosphaerella</taxon>
    </lineage>
</organism>
<evidence type="ECO:0000313" key="2">
    <source>
        <dbReference type="EMBL" id="KAH7353342.1"/>
    </source>
</evidence>
<dbReference type="EMBL" id="JAGPXD010000005">
    <property type="protein sequence ID" value="KAH7353342.1"/>
    <property type="molecule type" value="Genomic_DNA"/>
</dbReference>
<dbReference type="OrthoDB" id="5273847at2759"/>
<name>A0A8K0TAE3_9PEZI</name>
<sequence>MQHLPDARQLVTLAEYNGRWGQFYTNLKTLRHTPPMENCHRVWSLASALADVMETIWDVPCQGAPVRSFFEPEAPLDNEPDRQWITASRCFRPEERDFNGGNRPTRERRLRLPQHGVAFIYISLVDLFGRRHPTSELLLLASGDGLCDLRGFLLAQDQRGIRGIAAIIDSSINSKWVGDYNNIPKRRLVLESEPVRWNLKITDLQGKFEAAKLVALGVSSDRHGPQQHDLEPLPPLSFRDIAFWYPDIPEPTLRFLGTNDQKWDGSASPYIYEDAVVIFSPFGRTDGNDLVRITFRRLSGRDGPTDLDLLSIASQSQTLRGVETNLLGNLTSYHELFDDILEIDGPNGERITGFESLYYRGELTTFRISTNRGQKAVVPSDDDMDDLLSDGKSVSRHVKVEAGRAVGLWGVFPAGSWSQTSVLSH</sequence>